<accession>A0A1C4VWG4</accession>
<proteinExistence type="inferred from homology"/>
<evidence type="ECO:0000313" key="3">
    <source>
        <dbReference type="EMBL" id="SCE88313.1"/>
    </source>
</evidence>
<dbReference type="Proteomes" id="UP000198864">
    <property type="component" value="Unassembled WGS sequence"/>
</dbReference>
<dbReference type="STRING" id="285676.GA0070561_2145"/>
<dbReference type="InterPro" id="IPR023393">
    <property type="entry name" value="START-like_dom_sf"/>
</dbReference>
<dbReference type="InterPro" id="IPR013538">
    <property type="entry name" value="ASHA1/2-like_C"/>
</dbReference>
<protein>
    <submittedName>
        <fullName evidence="3">Uncharacterized conserved protein YndB, AHSA1/START domain</fullName>
    </submittedName>
</protein>
<feature type="domain" description="Activator of Hsp90 ATPase homologue 1/2-like C-terminal" evidence="2">
    <location>
        <begin position="15"/>
        <end position="150"/>
    </location>
</feature>
<reference evidence="3 4" key="1">
    <citation type="submission" date="2016-06" db="EMBL/GenBank/DDBJ databases">
        <authorList>
            <person name="Kjaerup R.B."/>
            <person name="Dalgaard T.S."/>
            <person name="Juul-Madsen H.R."/>
        </authorList>
    </citation>
    <scope>NUCLEOTIDE SEQUENCE [LARGE SCALE GENOMIC DNA]</scope>
    <source>
        <strain evidence="3 4">DSM 44871</strain>
    </source>
</reference>
<gene>
    <name evidence="3" type="ORF">GA0070561_2145</name>
</gene>
<evidence type="ECO:0000313" key="4">
    <source>
        <dbReference type="Proteomes" id="UP000198864"/>
    </source>
</evidence>
<evidence type="ECO:0000256" key="1">
    <source>
        <dbReference type="ARBA" id="ARBA00006817"/>
    </source>
</evidence>
<dbReference type="SUPFAM" id="SSF55961">
    <property type="entry name" value="Bet v1-like"/>
    <property type="match status" value="1"/>
</dbReference>
<dbReference type="Gene3D" id="3.30.530.20">
    <property type="match status" value="1"/>
</dbReference>
<comment type="similarity">
    <text evidence="1">Belongs to the AHA1 family.</text>
</comment>
<evidence type="ECO:0000259" key="2">
    <source>
        <dbReference type="Pfam" id="PF08327"/>
    </source>
</evidence>
<organism evidence="3 4">
    <name type="scientific">Micromonospora saelicesensis</name>
    <dbReference type="NCBI Taxonomy" id="285676"/>
    <lineage>
        <taxon>Bacteria</taxon>
        <taxon>Bacillati</taxon>
        <taxon>Actinomycetota</taxon>
        <taxon>Actinomycetes</taxon>
        <taxon>Micromonosporales</taxon>
        <taxon>Micromonosporaceae</taxon>
        <taxon>Micromonospora</taxon>
    </lineage>
</organism>
<dbReference type="EMBL" id="FMCR01000002">
    <property type="protein sequence ID" value="SCE88313.1"/>
    <property type="molecule type" value="Genomic_DNA"/>
</dbReference>
<sequence length="162" mass="18254">MDSDKPPIVISRVVDAPRELVYRAFTDPDHLAAWWGPIGNSLPRGEMEFDVRPGGYQRWTEVFPTQPDLRVDVHIDLTDVVDGELLDGVAHVTGQLPEGIEPHETRMRVEFHDEADGRTRLEIRQWLPGRVVGPAEQGWNEAFSKLDATLRNAQPVAVDVEV</sequence>
<dbReference type="AlphaFoldDB" id="A0A1C4VWG4"/>
<name>A0A1C4VWG4_9ACTN</name>
<dbReference type="RefSeq" id="WP_091398170.1">
    <property type="nucleotide sequence ID" value="NZ_FMCR01000002.1"/>
</dbReference>
<dbReference type="Pfam" id="PF08327">
    <property type="entry name" value="AHSA1"/>
    <property type="match status" value="1"/>
</dbReference>